<accession>A0A1S8CZN2</accession>
<name>A0A1S8CZN2_9GAMM</name>
<evidence type="ECO:0000313" key="2">
    <source>
        <dbReference type="Proteomes" id="UP000192132"/>
    </source>
</evidence>
<dbReference type="AlphaFoldDB" id="A0A1S8CZN2"/>
<dbReference type="Proteomes" id="UP000192132">
    <property type="component" value="Unassembled WGS sequence"/>
</dbReference>
<dbReference type="STRING" id="1907941.BKE30_02285"/>
<proteinExistence type="predicted"/>
<sequence length="78" mass="9080">MLDFIAIKIQPDVSTICNDNKKSILYFTLHLIFRTIWHLFSVIRLLTCFIKRVVDNLPKLACSGFTQVFYLVIRETGS</sequence>
<protein>
    <submittedName>
        <fullName evidence="1">Uncharacterized protein</fullName>
    </submittedName>
</protein>
<organism evidence="1 2">
    <name type="scientific">Alkanindiges hydrocarboniclasticus</name>
    <dbReference type="NCBI Taxonomy" id="1907941"/>
    <lineage>
        <taxon>Bacteria</taxon>
        <taxon>Pseudomonadati</taxon>
        <taxon>Pseudomonadota</taxon>
        <taxon>Gammaproteobacteria</taxon>
        <taxon>Moraxellales</taxon>
        <taxon>Moraxellaceae</taxon>
        <taxon>Alkanindiges</taxon>
    </lineage>
</organism>
<reference evidence="1 2" key="1">
    <citation type="submission" date="2016-10" db="EMBL/GenBank/DDBJ databases">
        <title>Draft Genome sequence of Alkanindiges sp. strain H1.</title>
        <authorList>
            <person name="Subhash Y."/>
            <person name="Lee S."/>
        </authorList>
    </citation>
    <scope>NUCLEOTIDE SEQUENCE [LARGE SCALE GENOMIC DNA]</scope>
    <source>
        <strain evidence="1 2">H1</strain>
    </source>
</reference>
<comment type="caution">
    <text evidence="1">The sequence shown here is derived from an EMBL/GenBank/DDBJ whole genome shotgun (WGS) entry which is preliminary data.</text>
</comment>
<gene>
    <name evidence="1" type="ORF">BKE30_02285</name>
</gene>
<keyword evidence="2" id="KW-1185">Reference proteome</keyword>
<evidence type="ECO:0000313" key="1">
    <source>
        <dbReference type="EMBL" id="ONG41932.1"/>
    </source>
</evidence>
<dbReference type="EMBL" id="MLCN01000006">
    <property type="protein sequence ID" value="ONG41932.1"/>
    <property type="molecule type" value="Genomic_DNA"/>
</dbReference>